<proteinExistence type="inferred from homology"/>
<comment type="similarity">
    <text evidence="2">Belongs to the multi antimicrobial extrusion (MATE) (TC 2.A.66.1) family. MepA subfamily.</text>
</comment>
<dbReference type="Pfam" id="PF01554">
    <property type="entry name" value="MatE"/>
    <property type="match status" value="2"/>
</dbReference>
<reference evidence="11 12" key="1">
    <citation type="submission" date="2021-10" db="EMBL/GenBank/DDBJ databases">
        <title>Anaerobic single-cell dispensing facilitates the cultivation of human gut bacteria.</title>
        <authorList>
            <person name="Afrizal A."/>
        </authorList>
    </citation>
    <scope>NUCLEOTIDE SEQUENCE [LARGE SCALE GENOMIC DNA]</scope>
    <source>
        <strain evidence="11 12">CLA-AA-H277</strain>
    </source>
</reference>
<dbReference type="InterPro" id="IPR051327">
    <property type="entry name" value="MATE_MepA_subfamily"/>
</dbReference>
<dbReference type="GO" id="GO:0015297">
    <property type="term" value="F:antiporter activity"/>
    <property type="evidence" value="ECO:0007669"/>
    <property type="project" value="InterPro"/>
</dbReference>
<dbReference type="Proteomes" id="UP001197875">
    <property type="component" value="Unassembled WGS sequence"/>
</dbReference>
<keyword evidence="6 10" id="KW-0812">Transmembrane</keyword>
<keyword evidence="8 10" id="KW-0472">Membrane</keyword>
<feature type="transmembrane region" description="Helical" evidence="10">
    <location>
        <begin position="50"/>
        <end position="72"/>
    </location>
</feature>
<gene>
    <name evidence="11" type="ORF">LKD71_10915</name>
</gene>
<evidence type="ECO:0000256" key="10">
    <source>
        <dbReference type="SAM" id="Phobius"/>
    </source>
</evidence>
<feature type="transmembrane region" description="Helical" evidence="10">
    <location>
        <begin position="193"/>
        <end position="214"/>
    </location>
</feature>
<feature type="transmembrane region" description="Helical" evidence="10">
    <location>
        <begin position="311"/>
        <end position="330"/>
    </location>
</feature>
<evidence type="ECO:0000256" key="6">
    <source>
        <dbReference type="ARBA" id="ARBA00022692"/>
    </source>
</evidence>
<keyword evidence="9" id="KW-0046">Antibiotic resistance</keyword>
<dbReference type="CDD" id="cd13143">
    <property type="entry name" value="MATE_MepA_like"/>
    <property type="match status" value="1"/>
</dbReference>
<feature type="transmembrane region" description="Helical" evidence="10">
    <location>
        <begin position="269"/>
        <end position="290"/>
    </location>
</feature>
<feature type="transmembrane region" description="Helical" evidence="10">
    <location>
        <begin position="134"/>
        <end position="152"/>
    </location>
</feature>
<feature type="transmembrane region" description="Helical" evidence="10">
    <location>
        <begin position="164"/>
        <end position="187"/>
    </location>
</feature>
<protein>
    <recommendedName>
        <fullName evidence="3">Multidrug export protein MepA</fullName>
    </recommendedName>
</protein>
<evidence type="ECO:0000256" key="3">
    <source>
        <dbReference type="ARBA" id="ARBA00022106"/>
    </source>
</evidence>
<evidence type="ECO:0000256" key="2">
    <source>
        <dbReference type="ARBA" id="ARBA00008417"/>
    </source>
</evidence>
<keyword evidence="4" id="KW-0813">Transport</keyword>
<feature type="transmembrane region" description="Helical" evidence="10">
    <location>
        <begin position="350"/>
        <end position="373"/>
    </location>
</feature>
<evidence type="ECO:0000256" key="4">
    <source>
        <dbReference type="ARBA" id="ARBA00022448"/>
    </source>
</evidence>
<comment type="caution">
    <text evidence="11">The sequence shown here is derived from an EMBL/GenBank/DDBJ whole genome shotgun (WGS) entry which is preliminary data.</text>
</comment>
<dbReference type="GO" id="GO:0046677">
    <property type="term" value="P:response to antibiotic"/>
    <property type="evidence" value="ECO:0007669"/>
    <property type="project" value="UniProtKB-KW"/>
</dbReference>
<feature type="transmembrane region" description="Helical" evidence="10">
    <location>
        <begin position="92"/>
        <end position="114"/>
    </location>
</feature>
<keyword evidence="5" id="KW-1003">Cell membrane</keyword>
<organism evidence="11 12">
    <name type="scientific">Fusicatenibacter faecihominis</name>
    <dbReference type="NCBI Taxonomy" id="2881276"/>
    <lineage>
        <taxon>Bacteria</taxon>
        <taxon>Bacillati</taxon>
        <taxon>Bacillota</taxon>
        <taxon>Clostridia</taxon>
        <taxon>Lachnospirales</taxon>
        <taxon>Lachnospiraceae</taxon>
        <taxon>Fusicatenibacter</taxon>
    </lineage>
</organism>
<evidence type="ECO:0000256" key="7">
    <source>
        <dbReference type="ARBA" id="ARBA00022989"/>
    </source>
</evidence>
<dbReference type="GO" id="GO:0005886">
    <property type="term" value="C:plasma membrane"/>
    <property type="evidence" value="ECO:0007669"/>
    <property type="project" value="UniProtKB-SubCell"/>
</dbReference>
<name>A0AAE3DT41_9FIRM</name>
<dbReference type="EMBL" id="JAJEPR010000017">
    <property type="protein sequence ID" value="MCC2190311.1"/>
    <property type="molecule type" value="Genomic_DNA"/>
</dbReference>
<feature type="transmembrane region" description="Helical" evidence="10">
    <location>
        <begin position="385"/>
        <end position="410"/>
    </location>
</feature>
<evidence type="ECO:0000313" key="12">
    <source>
        <dbReference type="Proteomes" id="UP001197875"/>
    </source>
</evidence>
<keyword evidence="7 10" id="KW-1133">Transmembrane helix</keyword>
<dbReference type="AlphaFoldDB" id="A0AAE3DT41"/>
<feature type="transmembrane region" description="Helical" evidence="10">
    <location>
        <begin position="416"/>
        <end position="435"/>
    </location>
</feature>
<comment type="subcellular location">
    <subcellularLocation>
        <location evidence="1">Cell membrane</location>
        <topology evidence="1">Multi-pass membrane protein</topology>
    </subcellularLocation>
</comment>
<feature type="transmembrane region" description="Helical" evidence="10">
    <location>
        <begin position="235"/>
        <end position="263"/>
    </location>
</feature>
<dbReference type="InterPro" id="IPR002528">
    <property type="entry name" value="MATE_fam"/>
</dbReference>
<evidence type="ECO:0000256" key="8">
    <source>
        <dbReference type="ARBA" id="ARBA00023136"/>
    </source>
</evidence>
<dbReference type="InterPro" id="IPR045070">
    <property type="entry name" value="MATE_MepA-like"/>
</dbReference>
<dbReference type="PIRSF" id="PIRSF006603">
    <property type="entry name" value="DinF"/>
    <property type="match status" value="1"/>
</dbReference>
<evidence type="ECO:0000256" key="9">
    <source>
        <dbReference type="ARBA" id="ARBA00023251"/>
    </source>
</evidence>
<dbReference type="InterPro" id="IPR048279">
    <property type="entry name" value="MdtK-like"/>
</dbReference>
<evidence type="ECO:0000256" key="1">
    <source>
        <dbReference type="ARBA" id="ARBA00004651"/>
    </source>
</evidence>
<feature type="transmembrane region" description="Helical" evidence="10">
    <location>
        <begin position="24"/>
        <end position="44"/>
    </location>
</feature>
<evidence type="ECO:0000313" key="11">
    <source>
        <dbReference type="EMBL" id="MCC2190311.1"/>
    </source>
</evidence>
<accession>A0AAE3DT41</accession>
<keyword evidence="12" id="KW-1185">Reference proteome</keyword>
<dbReference type="GO" id="GO:0042910">
    <property type="term" value="F:xenobiotic transmembrane transporter activity"/>
    <property type="evidence" value="ECO:0007669"/>
    <property type="project" value="InterPro"/>
</dbReference>
<sequence>MTSTASAKKDSAGGLFARYVSQNILGMLGLSAYVLADTFFISLAQGADGITALNLILPLYSLIFAIGSMIGVGSATRFKIYRARGDQEADYYFSNAIIFAVIFGLIFSLAGLFFPGPIVRLLGGTEDIVAIGIPYTRIFMLFGPFFMMNYICNAFVRNDGNPSLAMTATFSSSIFNIVMDYVLMFPLKMGMPGAALATAFSPIVGIGICCIHFFSKKNSVRFRLQLPSLRRLGRACQLGVAAFMGEISSGVTTMVFNFLILGLTGNTGIAAYGVVANVALVATAVFNGISQGSQPLLSDYYGKNDDKSVQKILRLSIITGIAAAVLIILVTNLIPDVIVAVFNNENNAEMASYAVFGVQLYFTGFLFAGFNIIGTGFLSATESAAWAFITSVLRGFVAISLCALLLSALFGMTGVWLAFPVAEFITAVLMVIAIAQNVRKMRTK</sequence>
<dbReference type="PANTHER" id="PTHR43823">
    <property type="entry name" value="SPORULATION PROTEIN YKVU"/>
    <property type="match status" value="1"/>
</dbReference>
<dbReference type="RefSeq" id="WP_227615431.1">
    <property type="nucleotide sequence ID" value="NZ_JAJEPR010000017.1"/>
</dbReference>
<evidence type="ECO:0000256" key="5">
    <source>
        <dbReference type="ARBA" id="ARBA00022475"/>
    </source>
</evidence>
<dbReference type="PANTHER" id="PTHR43823:SF3">
    <property type="entry name" value="MULTIDRUG EXPORT PROTEIN MEPA"/>
    <property type="match status" value="1"/>
</dbReference>